<dbReference type="InterPro" id="IPR020568">
    <property type="entry name" value="Ribosomal_Su5_D2-typ_SF"/>
</dbReference>
<accession>A0A1M5K440</accession>
<dbReference type="Proteomes" id="UP000184532">
    <property type="component" value="Unassembled WGS sequence"/>
</dbReference>
<keyword evidence="2" id="KW-1185">Reference proteome</keyword>
<dbReference type="STRING" id="570519.SAMN04488116_1372"/>
<evidence type="ECO:0000313" key="1">
    <source>
        <dbReference type="EMBL" id="SHG47536.1"/>
    </source>
</evidence>
<dbReference type="AlphaFoldDB" id="A0A1M5K440"/>
<reference evidence="2" key="1">
    <citation type="submission" date="2016-11" db="EMBL/GenBank/DDBJ databases">
        <authorList>
            <person name="Varghese N."/>
            <person name="Submissions S."/>
        </authorList>
    </citation>
    <scope>NUCLEOTIDE SEQUENCE [LARGE SCALE GENOMIC DNA]</scope>
    <source>
        <strain evidence="2">DSM 22638</strain>
    </source>
</reference>
<sequence length="302" mass="34127">MEQRFYSNGKLLLTGEYAILDGATGLAVPSQYGQSLHVKVTSSEILNWRSFDADQKMWFHVQFTVPKLEVISSSDMDTSDRLKQILQTAAEMNQGFLKGDSGWHVESHLTFPRNWGLGTSSTLINNIAQWAGIDPYKLLKKTFGGSGYDIACAQNGKPLLYWLQDGDPRTEIVDFDPPFKDSLFFVYLNEKRNSREAIANYRTLQFDAQTLQTSISHITERVLLSSKLSEFEMLLSEHEQLLSEVLGVPTVKSKLFPDYPGTIKSLGAWGGDFILATGKEEEMEYFHKKGYPVQIPFSKMVL</sequence>
<dbReference type="GO" id="GO:0016301">
    <property type="term" value="F:kinase activity"/>
    <property type="evidence" value="ECO:0007669"/>
    <property type="project" value="UniProtKB-KW"/>
</dbReference>
<protein>
    <submittedName>
        <fullName evidence="1">Mevalonate kinase</fullName>
    </submittedName>
</protein>
<evidence type="ECO:0000313" key="2">
    <source>
        <dbReference type="Proteomes" id="UP000184532"/>
    </source>
</evidence>
<proteinExistence type="predicted"/>
<dbReference type="RefSeq" id="WP_073177667.1">
    <property type="nucleotide sequence ID" value="NZ_FQWL01000002.1"/>
</dbReference>
<keyword evidence="1" id="KW-0808">Transferase</keyword>
<dbReference type="InterPro" id="IPR014721">
    <property type="entry name" value="Ribsml_uS5_D2-typ_fold_subgr"/>
</dbReference>
<organism evidence="1 2">
    <name type="scientific">Flagellimonas flava</name>
    <dbReference type="NCBI Taxonomy" id="570519"/>
    <lineage>
        <taxon>Bacteria</taxon>
        <taxon>Pseudomonadati</taxon>
        <taxon>Bacteroidota</taxon>
        <taxon>Flavobacteriia</taxon>
        <taxon>Flavobacteriales</taxon>
        <taxon>Flavobacteriaceae</taxon>
        <taxon>Flagellimonas</taxon>
    </lineage>
</organism>
<name>A0A1M5K440_9FLAO</name>
<dbReference type="OrthoDB" id="5288719at2"/>
<gene>
    <name evidence="1" type="ORF">SAMN04488116_1372</name>
</gene>
<dbReference type="InterPro" id="IPR047765">
    <property type="entry name" value="GHMP_GYDIA-like"/>
</dbReference>
<dbReference type="SUPFAM" id="SSF54211">
    <property type="entry name" value="Ribosomal protein S5 domain 2-like"/>
    <property type="match status" value="1"/>
</dbReference>
<dbReference type="NCBIfam" id="NF040656">
    <property type="entry name" value="GHMP_GYDIA"/>
    <property type="match status" value="1"/>
</dbReference>
<keyword evidence="1" id="KW-0418">Kinase</keyword>
<dbReference type="Gene3D" id="3.30.230.10">
    <property type="match status" value="1"/>
</dbReference>
<dbReference type="EMBL" id="FQWL01000002">
    <property type="protein sequence ID" value="SHG47536.1"/>
    <property type="molecule type" value="Genomic_DNA"/>
</dbReference>